<dbReference type="EMBL" id="DSDK01000003">
    <property type="protein sequence ID" value="HDR49999.1"/>
    <property type="molecule type" value="Genomic_DNA"/>
</dbReference>
<protein>
    <recommendedName>
        <fullName evidence="3">Outer membrane protein beta-barrel domain-containing protein</fullName>
    </recommendedName>
</protein>
<dbReference type="AlphaFoldDB" id="A0A831PHU9"/>
<gene>
    <name evidence="2" type="ORF">ENN90_00035</name>
</gene>
<sequence length="319" mass="35710">MKFVLVFTASFFYTLFAVNGIGLPGKDSTYDHVSQAILKRPKKSEVLTFTPDKTLTTGSLNPNTEAKGSKQQSLKFDHRFVVYEYENFKNGTTNPKQIAVLKSMKAPRSSVGPLTEENLAAFYQISGKKIEISNTYIKSRRDIGLNLIAGNTFNGLSATTGRVEYYLSKTMGDMILPGKSGKGLTSLKIYFEGGQKKNNLNVDEITDQFTFTRGSIGIGKDYYPLRFMHWGPYAGYGMEFTRQTQSQNLLSTNFVELGARMGINLRHNFQLIGSVTWYHLINSVLLNEAGDVIEPSYDYKGTFPDRSGIGYSIAFRLML</sequence>
<feature type="signal peptide" evidence="1">
    <location>
        <begin position="1"/>
        <end position="17"/>
    </location>
</feature>
<evidence type="ECO:0008006" key="3">
    <source>
        <dbReference type="Google" id="ProtNLM"/>
    </source>
</evidence>
<proteinExistence type="predicted"/>
<dbReference type="Proteomes" id="UP000886047">
    <property type="component" value="Unassembled WGS sequence"/>
</dbReference>
<comment type="caution">
    <text evidence="2">The sequence shown here is derived from an EMBL/GenBank/DDBJ whole genome shotgun (WGS) entry which is preliminary data.</text>
</comment>
<name>A0A831PHU9_9BACT</name>
<keyword evidence="1" id="KW-0732">Signal</keyword>
<evidence type="ECO:0000313" key="2">
    <source>
        <dbReference type="EMBL" id="HDR49999.1"/>
    </source>
</evidence>
<feature type="chain" id="PRO_5032519906" description="Outer membrane protein beta-barrel domain-containing protein" evidence="1">
    <location>
        <begin position="18"/>
        <end position="319"/>
    </location>
</feature>
<accession>A0A831PHU9</accession>
<organism evidence="2">
    <name type="scientific">Mariniphaga anaerophila</name>
    <dbReference type="NCBI Taxonomy" id="1484053"/>
    <lineage>
        <taxon>Bacteria</taxon>
        <taxon>Pseudomonadati</taxon>
        <taxon>Bacteroidota</taxon>
        <taxon>Bacteroidia</taxon>
        <taxon>Marinilabiliales</taxon>
        <taxon>Prolixibacteraceae</taxon>
        <taxon>Mariniphaga</taxon>
    </lineage>
</organism>
<reference evidence="2" key="1">
    <citation type="journal article" date="2020" name="mSystems">
        <title>Genome- and Community-Level Interaction Insights into Carbon Utilization and Element Cycling Functions of Hydrothermarchaeota in Hydrothermal Sediment.</title>
        <authorList>
            <person name="Zhou Z."/>
            <person name="Liu Y."/>
            <person name="Xu W."/>
            <person name="Pan J."/>
            <person name="Luo Z.H."/>
            <person name="Li M."/>
        </authorList>
    </citation>
    <scope>NUCLEOTIDE SEQUENCE [LARGE SCALE GENOMIC DNA]</scope>
    <source>
        <strain evidence="2">SpSt-1217</strain>
    </source>
</reference>
<evidence type="ECO:0000256" key="1">
    <source>
        <dbReference type="SAM" id="SignalP"/>
    </source>
</evidence>